<dbReference type="SUPFAM" id="SSF54523">
    <property type="entry name" value="Pili subunits"/>
    <property type="match status" value="1"/>
</dbReference>
<evidence type="ECO:0000313" key="1">
    <source>
        <dbReference type="EMBL" id="GEN05441.1"/>
    </source>
</evidence>
<gene>
    <name evidence="1" type="ORF">MFU01_04780</name>
    <name evidence="2" type="ORF">SAMN05443572_1011013</name>
</gene>
<comment type="caution">
    <text evidence="1">The sequence shown here is derived from an EMBL/GenBank/DDBJ whole genome shotgun (WGS) entry which is preliminary data.</text>
</comment>
<organism evidence="1 4">
    <name type="scientific">Myxococcus fulvus</name>
    <dbReference type="NCBI Taxonomy" id="33"/>
    <lineage>
        <taxon>Bacteria</taxon>
        <taxon>Pseudomonadati</taxon>
        <taxon>Myxococcota</taxon>
        <taxon>Myxococcia</taxon>
        <taxon>Myxococcales</taxon>
        <taxon>Cystobacterineae</taxon>
        <taxon>Myxococcaceae</taxon>
        <taxon>Myxococcus</taxon>
    </lineage>
</organism>
<dbReference type="EMBL" id="FOIB01000001">
    <property type="protein sequence ID" value="SET06984.1"/>
    <property type="molecule type" value="Genomic_DNA"/>
</dbReference>
<evidence type="ECO:0000313" key="4">
    <source>
        <dbReference type="Proteomes" id="UP000321514"/>
    </source>
</evidence>
<protein>
    <submittedName>
        <fullName evidence="2">Prepilin-type N-terminal cleavage/methylation domain-containing protein</fullName>
    </submittedName>
</protein>
<dbReference type="Proteomes" id="UP000321514">
    <property type="component" value="Unassembled WGS sequence"/>
</dbReference>
<dbReference type="InterPro" id="IPR045584">
    <property type="entry name" value="Pilin-like"/>
</dbReference>
<reference evidence="2 3" key="1">
    <citation type="submission" date="2016-10" db="EMBL/GenBank/DDBJ databases">
        <authorList>
            <person name="Varghese N."/>
            <person name="Submissions S."/>
        </authorList>
    </citation>
    <scope>NUCLEOTIDE SEQUENCE [LARGE SCALE GENOMIC DNA]</scope>
    <source>
        <strain evidence="2 3">DSM 16525</strain>
    </source>
</reference>
<dbReference type="Gene3D" id="3.30.700.10">
    <property type="entry name" value="Glycoprotein, Type 4 Pilin"/>
    <property type="match status" value="1"/>
</dbReference>
<reference evidence="1 4" key="2">
    <citation type="submission" date="2019-07" db="EMBL/GenBank/DDBJ databases">
        <title>Whole genome shotgun sequence of Myxococcus fulvus NBRC 100333.</title>
        <authorList>
            <person name="Hosoyama A."/>
            <person name="Uohara A."/>
            <person name="Ohji S."/>
            <person name="Ichikawa N."/>
        </authorList>
    </citation>
    <scope>NUCLEOTIDE SEQUENCE [LARGE SCALE GENOMIC DNA]</scope>
    <source>
        <strain evidence="1 4">NBRC 100333</strain>
    </source>
</reference>
<dbReference type="Proteomes" id="UP000183760">
    <property type="component" value="Unassembled WGS sequence"/>
</dbReference>
<evidence type="ECO:0000313" key="3">
    <source>
        <dbReference type="Proteomes" id="UP000183760"/>
    </source>
</evidence>
<dbReference type="AlphaFoldDB" id="A0A511SU47"/>
<dbReference type="InterPro" id="IPR012902">
    <property type="entry name" value="N_methyl_site"/>
</dbReference>
<accession>A0A511SU47</accession>
<dbReference type="STRING" id="1334629.MFUL124B02_06015"/>
<proteinExistence type="predicted"/>
<name>A0A511SU47_MYXFU</name>
<dbReference type="EMBL" id="BJXR01000006">
    <property type="protein sequence ID" value="GEN05441.1"/>
    <property type="molecule type" value="Genomic_DNA"/>
</dbReference>
<sequence>MTLIELMVALGILGLLMGLATTGYQALTRNQRASAASRSILLAAQEARQQARSTRQAVRLMRTTTVENGVSQPALRWEKPDCAPGDTWGSQCPRAECLTAACGTSGCTCAQVGDAFAVSPELDVTSLHGLCWLGETARPVATRGSTMCDPDGTAPVTGSLRILRKRGPQDPAVPDRVLQVDALTGNPTLMDCELQPTAAGCTP</sequence>
<evidence type="ECO:0000313" key="2">
    <source>
        <dbReference type="EMBL" id="SET06984.1"/>
    </source>
</evidence>
<keyword evidence="3" id="KW-1185">Reference proteome</keyword>
<dbReference type="NCBIfam" id="TIGR02532">
    <property type="entry name" value="IV_pilin_GFxxxE"/>
    <property type="match status" value="1"/>
</dbReference>